<proteinExistence type="predicted"/>
<dbReference type="EMBL" id="CADCUI010000004">
    <property type="protein sequence ID" value="CAA9327096.1"/>
    <property type="molecule type" value="Genomic_DNA"/>
</dbReference>
<dbReference type="PANTHER" id="PTHR34580:SF3">
    <property type="entry name" value="PROTEIN PAFB"/>
    <property type="match status" value="1"/>
</dbReference>
<name>A0A6J4L910_9ACTN</name>
<sequence>MSARKSERLVNLLITLLVARGYVPKDRLRQVIPDYRDAATEESFEKMFERDKDDLRALGVPIEVGGFDPLFEDEQGYRIVRSAFELPEIDLEADEAAVIGLAARVWQQAGLASATTDALRKLRAAGVEVDRSALDVAQPQLANDEPAFEAFWQAVSARRPVSFSYRSTRAATPAVRRLEPWGVVSYRSRWYAVGHDLDRGEQRLFRLSRVVGDVELTGPPGSFTVPEGTDIRALTGLLAPETPERTAVVRVREARAVALRHRAAQQTHGVEPGWDRLEVGFARTETLVDELVSYGPDVVVESPADLRDGVVARLRGTLSGAAGAA</sequence>
<dbReference type="PROSITE" id="PS52050">
    <property type="entry name" value="WYL"/>
    <property type="match status" value="1"/>
</dbReference>
<dbReference type="Pfam" id="PF25583">
    <property type="entry name" value="WCX"/>
    <property type="match status" value="1"/>
</dbReference>
<dbReference type="Pfam" id="PF13280">
    <property type="entry name" value="WYL"/>
    <property type="match status" value="1"/>
</dbReference>
<evidence type="ECO:0000259" key="1">
    <source>
        <dbReference type="Pfam" id="PF13280"/>
    </source>
</evidence>
<dbReference type="AlphaFoldDB" id="A0A6J4L910"/>
<dbReference type="InterPro" id="IPR026881">
    <property type="entry name" value="WYL_dom"/>
</dbReference>
<dbReference type="InterPro" id="IPR057727">
    <property type="entry name" value="WCX_dom"/>
</dbReference>
<feature type="domain" description="WYL" evidence="1">
    <location>
        <begin position="147"/>
        <end position="210"/>
    </location>
</feature>
<accession>A0A6J4L910</accession>
<organism evidence="3">
    <name type="scientific">uncultured Nocardioidaceae bacterium</name>
    <dbReference type="NCBI Taxonomy" id="253824"/>
    <lineage>
        <taxon>Bacteria</taxon>
        <taxon>Bacillati</taxon>
        <taxon>Actinomycetota</taxon>
        <taxon>Actinomycetes</taxon>
        <taxon>Propionibacteriales</taxon>
        <taxon>Nocardioidaceae</taxon>
        <taxon>environmental samples</taxon>
    </lineage>
</organism>
<feature type="domain" description="WCX" evidence="2">
    <location>
        <begin position="245"/>
        <end position="317"/>
    </location>
</feature>
<dbReference type="InterPro" id="IPR051534">
    <property type="entry name" value="CBASS_pafABC_assoc_protein"/>
</dbReference>
<evidence type="ECO:0000313" key="3">
    <source>
        <dbReference type="EMBL" id="CAA9327096.1"/>
    </source>
</evidence>
<dbReference type="PANTHER" id="PTHR34580">
    <property type="match status" value="1"/>
</dbReference>
<evidence type="ECO:0000259" key="2">
    <source>
        <dbReference type="Pfam" id="PF25583"/>
    </source>
</evidence>
<protein>
    <submittedName>
        <fullName evidence="3">FIG005453: Putative DeoR-family transcriptional regulator</fullName>
    </submittedName>
</protein>
<gene>
    <name evidence="3" type="ORF">AVDCRST_MAG34-47</name>
</gene>
<reference evidence="3" key="1">
    <citation type="submission" date="2020-02" db="EMBL/GenBank/DDBJ databases">
        <authorList>
            <person name="Meier V. D."/>
        </authorList>
    </citation>
    <scope>NUCLEOTIDE SEQUENCE</scope>
    <source>
        <strain evidence="3">AVDCRST_MAG34</strain>
    </source>
</reference>